<evidence type="ECO:0000256" key="1">
    <source>
        <dbReference type="SAM" id="MobiDB-lite"/>
    </source>
</evidence>
<keyword evidence="3" id="KW-1185">Reference proteome</keyword>
<name>A0A1C7LTN2_GRIFR</name>
<evidence type="ECO:0000313" key="2">
    <source>
        <dbReference type="EMBL" id="OBZ66154.1"/>
    </source>
</evidence>
<sequence>MYRASWNTINSEFSIPDVNEKTTHQTPTSPLGIRPSAPCPSAVPNDDAVRDEHVAHRVRVVLDRVRVAAQSVLALDLVIVIPAVHVCARRDFHEDRPCGSVRSHGTGTSPGSRRVGQNDEPEQLAVRICVAVRRLLATAPKSLLSRLLTARMNSEERRGVCGTESSIKYILYITDQLGAGCDL</sequence>
<reference evidence="2 3" key="1">
    <citation type="submission" date="2016-03" db="EMBL/GenBank/DDBJ databases">
        <title>Whole genome sequencing of Grifola frondosa 9006-11.</title>
        <authorList>
            <person name="Min B."/>
            <person name="Park H."/>
            <person name="Kim J.-G."/>
            <person name="Cho H."/>
            <person name="Oh Y.-L."/>
            <person name="Kong W.-S."/>
            <person name="Choi I.-G."/>
        </authorList>
    </citation>
    <scope>NUCLEOTIDE SEQUENCE [LARGE SCALE GENOMIC DNA]</scope>
    <source>
        <strain evidence="2 3">9006-11</strain>
    </source>
</reference>
<comment type="caution">
    <text evidence="2">The sequence shown here is derived from an EMBL/GenBank/DDBJ whole genome shotgun (WGS) entry which is preliminary data.</text>
</comment>
<feature type="region of interest" description="Disordered" evidence="1">
    <location>
        <begin position="97"/>
        <end position="118"/>
    </location>
</feature>
<feature type="region of interest" description="Disordered" evidence="1">
    <location>
        <begin position="17"/>
        <end position="46"/>
    </location>
</feature>
<accession>A0A1C7LTN2</accession>
<gene>
    <name evidence="2" type="ORF">A0H81_13886</name>
</gene>
<dbReference type="Proteomes" id="UP000092993">
    <property type="component" value="Unassembled WGS sequence"/>
</dbReference>
<proteinExistence type="predicted"/>
<protein>
    <submittedName>
        <fullName evidence="2">Uncharacterized protein</fullName>
    </submittedName>
</protein>
<evidence type="ECO:0000313" key="3">
    <source>
        <dbReference type="Proteomes" id="UP000092993"/>
    </source>
</evidence>
<dbReference type="AlphaFoldDB" id="A0A1C7LTN2"/>
<organism evidence="2 3">
    <name type="scientific">Grifola frondosa</name>
    <name type="common">Maitake</name>
    <name type="synonym">Polyporus frondosus</name>
    <dbReference type="NCBI Taxonomy" id="5627"/>
    <lineage>
        <taxon>Eukaryota</taxon>
        <taxon>Fungi</taxon>
        <taxon>Dikarya</taxon>
        <taxon>Basidiomycota</taxon>
        <taxon>Agaricomycotina</taxon>
        <taxon>Agaricomycetes</taxon>
        <taxon>Polyporales</taxon>
        <taxon>Grifolaceae</taxon>
        <taxon>Grifola</taxon>
    </lineage>
</organism>
<dbReference type="EMBL" id="LUGG01000032">
    <property type="protein sequence ID" value="OBZ66154.1"/>
    <property type="molecule type" value="Genomic_DNA"/>
</dbReference>